<comment type="caution">
    <text evidence="1">The sequence shown here is derived from an EMBL/GenBank/DDBJ whole genome shotgun (WGS) entry which is preliminary data.</text>
</comment>
<evidence type="ECO:0000313" key="2">
    <source>
        <dbReference type="Proteomes" id="UP000322873"/>
    </source>
</evidence>
<dbReference type="EMBL" id="VICG01000008">
    <property type="protein sequence ID" value="KAA8569522.1"/>
    <property type="molecule type" value="Genomic_DNA"/>
</dbReference>
<gene>
    <name evidence="1" type="ORF">EYC84_001145</name>
</gene>
<name>A0A5M9JNZ6_MONFR</name>
<protein>
    <submittedName>
        <fullName evidence="1">Uncharacterized protein</fullName>
    </submittedName>
</protein>
<evidence type="ECO:0000313" key="1">
    <source>
        <dbReference type="EMBL" id="KAA8569522.1"/>
    </source>
</evidence>
<dbReference type="AlphaFoldDB" id="A0A5M9JNZ6"/>
<reference evidence="1 2" key="1">
    <citation type="submission" date="2019-06" db="EMBL/GenBank/DDBJ databases">
        <title>Genome Sequence of the Brown Rot Fungal Pathogen Monilinia fructicola.</title>
        <authorList>
            <person name="De Miccolis Angelini R.M."/>
            <person name="Landi L."/>
            <person name="Abate D."/>
            <person name="Pollastro S."/>
            <person name="Romanazzi G."/>
            <person name="Faretra F."/>
        </authorList>
    </citation>
    <scope>NUCLEOTIDE SEQUENCE [LARGE SCALE GENOMIC DNA]</scope>
    <source>
        <strain evidence="1 2">Mfrc123</strain>
    </source>
</reference>
<sequence>MNERPIRVEGDCRNPSSTTVAFASPPLTPFLLRTKRLTRLCRVKNRKMRSILALMIPPEGSPSSALPLFHLKSYAKAARKPAPTAAPAAATRFPAAVEAVAAAAEVADDLSEEATEEAELVTLAMELPVAEPMLLAAEEAGVVDEGEEPDEPAEA</sequence>
<keyword evidence="2" id="KW-1185">Reference proteome</keyword>
<dbReference type="Proteomes" id="UP000322873">
    <property type="component" value="Unassembled WGS sequence"/>
</dbReference>
<proteinExistence type="predicted"/>
<organism evidence="1 2">
    <name type="scientific">Monilinia fructicola</name>
    <name type="common">Brown rot fungus</name>
    <name type="synonym">Ciboria fructicola</name>
    <dbReference type="NCBI Taxonomy" id="38448"/>
    <lineage>
        <taxon>Eukaryota</taxon>
        <taxon>Fungi</taxon>
        <taxon>Dikarya</taxon>
        <taxon>Ascomycota</taxon>
        <taxon>Pezizomycotina</taxon>
        <taxon>Leotiomycetes</taxon>
        <taxon>Helotiales</taxon>
        <taxon>Sclerotiniaceae</taxon>
        <taxon>Monilinia</taxon>
    </lineage>
</organism>
<accession>A0A5M9JNZ6</accession>